<keyword evidence="1" id="KW-1133">Transmembrane helix</keyword>
<name>A0A1J4N2M6_9ACTN</name>
<dbReference type="AlphaFoldDB" id="A0A1J4N2M6"/>
<proteinExistence type="predicted"/>
<keyword evidence="1" id="KW-0472">Membrane</keyword>
<feature type="transmembrane region" description="Helical" evidence="1">
    <location>
        <begin position="50"/>
        <end position="73"/>
    </location>
</feature>
<accession>A0A1J4N2M6</accession>
<dbReference type="EMBL" id="JZDQ02000021">
    <property type="protein sequence ID" value="OIJ25820.1"/>
    <property type="molecule type" value="Genomic_DNA"/>
</dbReference>
<evidence type="ECO:0000313" key="3">
    <source>
        <dbReference type="Proteomes" id="UP000033772"/>
    </source>
</evidence>
<protein>
    <submittedName>
        <fullName evidence="2">Uncharacterized protein</fullName>
    </submittedName>
</protein>
<comment type="caution">
    <text evidence="2">The sequence shown here is derived from an EMBL/GenBank/DDBJ whole genome shotgun (WGS) entry which is preliminary data.</text>
</comment>
<sequence length="134" mass="13645">MIAPAPAWRRTVGVVSALTAAAAAVGSVQLLTGTFTPPVSDLRPLGLDSWVIPGLWLAASVAAPCAGTATLAWRRSYWMGPAAIGAGALLAVELLVQVPFVGLDPLQGVMGVVAISLVGLGFSSLRRSGTKDRP</sequence>
<reference evidence="2" key="1">
    <citation type="submission" date="2016-10" db="EMBL/GenBank/DDBJ databases">
        <title>Draft Genome Sequence of Nocardioides luteus Strain BAFB, an Alkane-Degrading Bacterium Isolated from JP-7 Polluted Soil.</title>
        <authorList>
            <person name="Brown L."/>
            <person name="Ruiz O.N."/>
            <person name="Gunasekera T."/>
        </authorList>
    </citation>
    <scope>NUCLEOTIDE SEQUENCE [LARGE SCALE GENOMIC DNA]</scope>
    <source>
        <strain evidence="2">BAFB</strain>
    </source>
</reference>
<feature type="transmembrane region" description="Helical" evidence="1">
    <location>
        <begin position="106"/>
        <end position="125"/>
    </location>
</feature>
<keyword evidence="1" id="KW-0812">Transmembrane</keyword>
<gene>
    <name evidence="2" type="ORF">UG56_015685</name>
</gene>
<evidence type="ECO:0000313" key="2">
    <source>
        <dbReference type="EMBL" id="OIJ25820.1"/>
    </source>
</evidence>
<dbReference type="Proteomes" id="UP000033772">
    <property type="component" value="Unassembled WGS sequence"/>
</dbReference>
<organism evidence="2 3">
    <name type="scientific">Nocardioides luteus</name>
    <dbReference type="NCBI Taxonomy" id="1844"/>
    <lineage>
        <taxon>Bacteria</taxon>
        <taxon>Bacillati</taxon>
        <taxon>Actinomycetota</taxon>
        <taxon>Actinomycetes</taxon>
        <taxon>Propionibacteriales</taxon>
        <taxon>Nocardioidaceae</taxon>
        <taxon>Nocardioides</taxon>
    </lineage>
</organism>
<feature type="transmembrane region" description="Helical" evidence="1">
    <location>
        <begin position="80"/>
        <end position="100"/>
    </location>
</feature>
<keyword evidence="3" id="KW-1185">Reference proteome</keyword>
<evidence type="ECO:0000256" key="1">
    <source>
        <dbReference type="SAM" id="Phobius"/>
    </source>
</evidence>